<dbReference type="PANTHER" id="PTHR12788">
    <property type="entry name" value="PROTEIN-TYROSINE SULFOTRANSFERASE 2"/>
    <property type="match status" value="1"/>
</dbReference>
<dbReference type="Gene3D" id="3.40.50.300">
    <property type="entry name" value="P-loop containing nucleotide triphosphate hydrolases"/>
    <property type="match status" value="1"/>
</dbReference>
<sequence>MVKVVKKFFKEATMNPVFIGGCGRSGTTLLGAILGSHSDCLTIPEFQFKLNIIQACNHKAHFHTYTNEILKDKRFKIWRISVDAENLQENLAKSAIHTVDFFVKKYAESINSSKSPKLWIDHTPTNMKYAKTLLEVFPQAKFIHIVRDGRAVASSVMPLDWGPNTITKAASWWVEHMAYGLAAESFLGKDKIIRIKYEDLISEPEETVKNLCSYLDIEYQHLMLKATGFKVPFYTSAQHNLIGKRLDVTRLNDWEKKLASEEIEIFEILTGDFLKHLNYSLKSHSIRLTIHRVDRVKFYLQEIYIQQLNKIRNRLRFYKSQIYKLN</sequence>
<dbReference type="SUPFAM" id="SSF52540">
    <property type="entry name" value="P-loop containing nucleoside triphosphate hydrolases"/>
    <property type="match status" value="1"/>
</dbReference>
<dbReference type="GO" id="GO:0008476">
    <property type="term" value="F:protein-tyrosine sulfotransferase activity"/>
    <property type="evidence" value="ECO:0007669"/>
    <property type="project" value="InterPro"/>
</dbReference>
<accession>A0A1U7HGD1</accession>
<evidence type="ECO:0000313" key="3">
    <source>
        <dbReference type="Proteomes" id="UP000185984"/>
    </source>
</evidence>
<dbReference type="InterPro" id="IPR026634">
    <property type="entry name" value="TPST-like"/>
</dbReference>
<gene>
    <name evidence="2" type="ORF">NIES1031_19455</name>
</gene>
<organism evidence="2 3">
    <name type="scientific">Chroogloeocystis siderophila 5.2 s.c.1</name>
    <dbReference type="NCBI Taxonomy" id="247279"/>
    <lineage>
        <taxon>Bacteria</taxon>
        <taxon>Bacillati</taxon>
        <taxon>Cyanobacteriota</taxon>
        <taxon>Cyanophyceae</taxon>
        <taxon>Oscillatoriophycideae</taxon>
        <taxon>Chroococcales</taxon>
        <taxon>Chroococcaceae</taxon>
        <taxon>Chroogloeocystis</taxon>
    </lineage>
</organism>
<dbReference type="PANTHER" id="PTHR12788:SF10">
    <property type="entry name" value="PROTEIN-TYROSINE SULFOTRANSFERASE"/>
    <property type="match status" value="1"/>
</dbReference>
<dbReference type="InterPro" id="IPR027417">
    <property type="entry name" value="P-loop_NTPase"/>
</dbReference>
<comment type="caution">
    <text evidence="2">The sequence shown here is derived from an EMBL/GenBank/DDBJ whole genome shotgun (WGS) entry which is preliminary data.</text>
</comment>
<name>A0A1U7HGD1_9CHRO</name>
<keyword evidence="3" id="KW-1185">Reference proteome</keyword>
<dbReference type="Proteomes" id="UP000185984">
    <property type="component" value="Unassembled WGS sequence"/>
</dbReference>
<dbReference type="Pfam" id="PF13469">
    <property type="entry name" value="Sulfotransfer_3"/>
    <property type="match status" value="1"/>
</dbReference>
<dbReference type="AlphaFoldDB" id="A0A1U7HGD1"/>
<reference evidence="2 3" key="1">
    <citation type="submission" date="2016-11" db="EMBL/GenBank/DDBJ databases">
        <title>Draft Genome Sequences of Nine Cyanobacterial Strains from Diverse Habitats.</title>
        <authorList>
            <person name="Zhu T."/>
            <person name="Hou S."/>
            <person name="Lu X."/>
            <person name="Hess W.R."/>
        </authorList>
    </citation>
    <scope>NUCLEOTIDE SEQUENCE [LARGE SCALE GENOMIC DNA]</scope>
    <source>
        <strain evidence="2 3">5.2 s.c.1</strain>
    </source>
</reference>
<proteinExistence type="predicted"/>
<protein>
    <recommendedName>
        <fullName evidence="4">Sulfotransferase family protein</fullName>
    </recommendedName>
</protein>
<evidence type="ECO:0008006" key="4">
    <source>
        <dbReference type="Google" id="ProtNLM"/>
    </source>
</evidence>
<evidence type="ECO:0000256" key="1">
    <source>
        <dbReference type="ARBA" id="ARBA00022679"/>
    </source>
</evidence>
<dbReference type="STRING" id="247279.NIES1031_19455"/>
<dbReference type="EMBL" id="MRCC01000019">
    <property type="protein sequence ID" value="OKH22637.1"/>
    <property type="molecule type" value="Genomic_DNA"/>
</dbReference>
<dbReference type="PROSITE" id="PS51257">
    <property type="entry name" value="PROKAR_LIPOPROTEIN"/>
    <property type="match status" value="1"/>
</dbReference>
<evidence type="ECO:0000313" key="2">
    <source>
        <dbReference type="EMBL" id="OKH22637.1"/>
    </source>
</evidence>
<keyword evidence="1" id="KW-0808">Transferase</keyword>